<dbReference type="GO" id="GO:0008270">
    <property type="term" value="F:zinc ion binding"/>
    <property type="evidence" value="ECO:0007669"/>
    <property type="project" value="UniProtKB-KW"/>
</dbReference>
<dbReference type="PANTHER" id="PTHR23041:SF78">
    <property type="entry name" value="E3 UBIQUITIN-PROTEIN LIGASE RNF4"/>
    <property type="match status" value="1"/>
</dbReference>
<dbReference type="EMBL" id="HBGV01012157">
    <property type="protein sequence ID" value="CAD9499718.1"/>
    <property type="molecule type" value="Transcribed_RNA"/>
</dbReference>
<evidence type="ECO:0000256" key="1">
    <source>
        <dbReference type="ARBA" id="ARBA00022723"/>
    </source>
</evidence>
<dbReference type="InterPro" id="IPR017907">
    <property type="entry name" value="Znf_RING_CS"/>
</dbReference>
<gene>
    <name evidence="7" type="ORF">HTAM1171_LOCUS7434</name>
</gene>
<sequence>MLDLIRYALSISESPFSSHEFLSGVPNLSDVRRIALKESCRDILLSSSSTINSELSIAAAIHWAIASSPNLTPEELTEAERKISAELWHELLFDKNSSDAMVSMAEEEGKLVLESTLGGLHELIKMLHDVLTHSQLIWKMSQSDRREFVADALFEDPYDDDNRNGDTYGSECEKEYVVQQRQLFLNQFTNAVNEINDHVTFSVLRKTVIVEDISSMEYLALLQPDRFDCEETIEGDDAAGVDSKKSPSTAISAARKASVRPPKFAECVETKDFSRSEKLVKKQSMTVDEVFDANLLDVSLSDDDEDTPSNMPKGSDSAELAAFANVPKKTARVALDENNGDREDAALALFNLVNSTLIEDHDCPQSTQKQNTDWGSDSVFLAEAAGTTRQRARSTIDEVGGDLDRASEILLTLMLDEKDNAPAPQHQHIYPDRQYRPRLYPRFPSILESGELNATSGITSSRALRECDPLDTDESVLILKGNRPIKENNEQRDPRYPSTSGAKEVIESPKKKTTDSSILAQICDPLNSESMNILAGNKPILVGDDTIQEEVDDAIPGEVDGSICPICFTTLENPFVHGSKKAEMTRTLKCGHSFCNACLKSWAGKNGIPFPCPVCRTKIGYMSYHLKPWLKKNKRRISAS</sequence>
<dbReference type="SUPFAM" id="SSF57850">
    <property type="entry name" value="RING/U-box"/>
    <property type="match status" value="1"/>
</dbReference>
<feature type="compositionally biased region" description="Basic and acidic residues" evidence="5">
    <location>
        <begin position="484"/>
        <end position="495"/>
    </location>
</feature>
<dbReference type="AlphaFoldDB" id="A0A7S2MSH0"/>
<evidence type="ECO:0000259" key="6">
    <source>
        <dbReference type="PROSITE" id="PS50089"/>
    </source>
</evidence>
<name>A0A7S2MSH0_9STRA</name>
<dbReference type="InterPro" id="IPR047134">
    <property type="entry name" value="RNF4"/>
</dbReference>
<dbReference type="InterPro" id="IPR018957">
    <property type="entry name" value="Znf_C3HC4_RING-type"/>
</dbReference>
<keyword evidence="1" id="KW-0479">Metal-binding</keyword>
<accession>A0A7S2MSH0</accession>
<dbReference type="PANTHER" id="PTHR23041">
    <property type="entry name" value="RING FINGER DOMAIN-CONTAINING"/>
    <property type="match status" value="1"/>
</dbReference>
<evidence type="ECO:0000256" key="3">
    <source>
        <dbReference type="ARBA" id="ARBA00022833"/>
    </source>
</evidence>
<evidence type="ECO:0000256" key="5">
    <source>
        <dbReference type="SAM" id="MobiDB-lite"/>
    </source>
</evidence>
<organism evidence="7">
    <name type="scientific">Helicotheca tamesis</name>
    <dbReference type="NCBI Taxonomy" id="374047"/>
    <lineage>
        <taxon>Eukaryota</taxon>
        <taxon>Sar</taxon>
        <taxon>Stramenopiles</taxon>
        <taxon>Ochrophyta</taxon>
        <taxon>Bacillariophyta</taxon>
        <taxon>Mediophyceae</taxon>
        <taxon>Lithodesmiophycidae</taxon>
        <taxon>Lithodesmiales</taxon>
        <taxon>Lithodesmiaceae</taxon>
        <taxon>Helicotheca</taxon>
    </lineage>
</organism>
<dbReference type="SMART" id="SM00184">
    <property type="entry name" value="RING"/>
    <property type="match status" value="1"/>
</dbReference>
<dbReference type="PROSITE" id="PS00518">
    <property type="entry name" value="ZF_RING_1"/>
    <property type="match status" value="1"/>
</dbReference>
<keyword evidence="2 4" id="KW-0863">Zinc-finger</keyword>
<dbReference type="InterPro" id="IPR013083">
    <property type="entry name" value="Znf_RING/FYVE/PHD"/>
</dbReference>
<evidence type="ECO:0000256" key="4">
    <source>
        <dbReference type="PROSITE-ProRule" id="PRU00175"/>
    </source>
</evidence>
<feature type="region of interest" description="Disordered" evidence="5">
    <location>
        <begin position="483"/>
        <end position="512"/>
    </location>
</feature>
<dbReference type="Gene3D" id="3.30.40.10">
    <property type="entry name" value="Zinc/RING finger domain, C3HC4 (zinc finger)"/>
    <property type="match status" value="1"/>
</dbReference>
<reference evidence="7" key="1">
    <citation type="submission" date="2021-01" db="EMBL/GenBank/DDBJ databases">
        <authorList>
            <person name="Corre E."/>
            <person name="Pelletier E."/>
            <person name="Niang G."/>
            <person name="Scheremetjew M."/>
            <person name="Finn R."/>
            <person name="Kale V."/>
            <person name="Holt S."/>
            <person name="Cochrane G."/>
            <person name="Meng A."/>
            <person name="Brown T."/>
            <person name="Cohen L."/>
        </authorList>
    </citation>
    <scope>NUCLEOTIDE SEQUENCE</scope>
    <source>
        <strain evidence="7">CCMP826</strain>
    </source>
</reference>
<dbReference type="Pfam" id="PF00097">
    <property type="entry name" value="zf-C3HC4"/>
    <property type="match status" value="1"/>
</dbReference>
<evidence type="ECO:0000256" key="2">
    <source>
        <dbReference type="ARBA" id="ARBA00022771"/>
    </source>
</evidence>
<evidence type="ECO:0000313" key="7">
    <source>
        <dbReference type="EMBL" id="CAD9499718.1"/>
    </source>
</evidence>
<protein>
    <recommendedName>
        <fullName evidence="6">RING-type domain-containing protein</fullName>
    </recommendedName>
</protein>
<keyword evidence="3" id="KW-0862">Zinc</keyword>
<dbReference type="PROSITE" id="PS50089">
    <property type="entry name" value="ZF_RING_2"/>
    <property type="match status" value="1"/>
</dbReference>
<proteinExistence type="predicted"/>
<dbReference type="InterPro" id="IPR001841">
    <property type="entry name" value="Znf_RING"/>
</dbReference>
<feature type="domain" description="RING-type" evidence="6">
    <location>
        <begin position="564"/>
        <end position="616"/>
    </location>
</feature>